<feature type="chain" id="PRO_5040898263" description="Ig-like domain-containing protein" evidence="1">
    <location>
        <begin position="25"/>
        <end position="308"/>
    </location>
</feature>
<keyword evidence="3" id="KW-1185">Reference proteome</keyword>
<name>A0A9X4BJC6_9GAMM</name>
<dbReference type="Proteomes" id="UP001139971">
    <property type="component" value="Unassembled WGS sequence"/>
</dbReference>
<accession>A0A9X4BJC6</accession>
<proteinExistence type="predicted"/>
<comment type="caution">
    <text evidence="2">The sequence shown here is derived from an EMBL/GenBank/DDBJ whole genome shotgun (WGS) entry which is preliminary data.</text>
</comment>
<evidence type="ECO:0000313" key="2">
    <source>
        <dbReference type="EMBL" id="MDC8012029.1"/>
    </source>
</evidence>
<sequence length="308" mass="32223">MLNNKTASAAGALLGLALASNAAAQTSCTPTTAPTTEVEGNKTSAICLETVAGGNPRTFSYQFFGSSYSWQLEGFGSTTPPSSGSIGVTNGVSGTRQPYTLTTSGLPITGATPSSTRYVQFTFCYLDFLNITCDPTPQQIKFKVDPIVRLAPSATIGVDGDTFVTATLGEEGDNPTPNAEIEATCTVPTPVGGPTTVTVTPSSLFTNSNGSAGPFKITATNLRVYALSGDDPKSDCTFRTKAGTKSAKIGVRGQRIYSQIAVTPTSANPPRQRQLYTAGIFNHKSHRGGCADKYRMRSGGYIERVTPV</sequence>
<dbReference type="AlphaFoldDB" id="A0A9X4BJC6"/>
<feature type="signal peptide" evidence="1">
    <location>
        <begin position="1"/>
        <end position="24"/>
    </location>
</feature>
<dbReference type="EMBL" id="JAOVZO020000003">
    <property type="protein sequence ID" value="MDC8012029.1"/>
    <property type="molecule type" value="Genomic_DNA"/>
</dbReference>
<evidence type="ECO:0000256" key="1">
    <source>
        <dbReference type="SAM" id="SignalP"/>
    </source>
</evidence>
<evidence type="ECO:0008006" key="4">
    <source>
        <dbReference type="Google" id="ProtNLM"/>
    </source>
</evidence>
<reference evidence="2" key="1">
    <citation type="submission" date="2023-02" db="EMBL/GenBank/DDBJ databases">
        <title>Tahibacter soli sp. nov. isolated from soil.</title>
        <authorList>
            <person name="Baek J.H."/>
            <person name="Lee J.K."/>
            <person name="Choi D.G."/>
            <person name="Jeon C.O."/>
        </authorList>
    </citation>
    <scope>NUCLEOTIDE SEQUENCE</scope>
    <source>
        <strain evidence="2">BL</strain>
    </source>
</reference>
<protein>
    <recommendedName>
        <fullName evidence="4">Ig-like domain-containing protein</fullName>
    </recommendedName>
</protein>
<dbReference type="RefSeq" id="WP_263543292.1">
    <property type="nucleotide sequence ID" value="NZ_JAOVZO020000003.1"/>
</dbReference>
<organism evidence="2 3">
    <name type="scientific">Tahibacter soli</name>
    <dbReference type="NCBI Taxonomy" id="2983605"/>
    <lineage>
        <taxon>Bacteria</taxon>
        <taxon>Pseudomonadati</taxon>
        <taxon>Pseudomonadota</taxon>
        <taxon>Gammaproteobacteria</taxon>
        <taxon>Lysobacterales</taxon>
        <taxon>Rhodanobacteraceae</taxon>
        <taxon>Tahibacter</taxon>
    </lineage>
</organism>
<gene>
    <name evidence="2" type="ORF">OD750_005665</name>
</gene>
<keyword evidence="1" id="KW-0732">Signal</keyword>
<evidence type="ECO:0000313" key="3">
    <source>
        <dbReference type="Proteomes" id="UP001139971"/>
    </source>
</evidence>